<dbReference type="PANTHER" id="PTHR11669">
    <property type="entry name" value="REPLICATION FACTOR C / DNA POLYMERASE III GAMMA-TAU SUBUNIT"/>
    <property type="match status" value="1"/>
</dbReference>
<evidence type="ECO:0000256" key="6">
    <source>
        <dbReference type="ARBA" id="ARBA00022840"/>
    </source>
</evidence>
<dbReference type="Gene3D" id="1.10.8.60">
    <property type="match status" value="1"/>
</dbReference>
<feature type="coiled-coil region" evidence="9">
    <location>
        <begin position="379"/>
        <end position="413"/>
    </location>
</feature>
<dbReference type="GO" id="GO:0046872">
    <property type="term" value="F:metal ion binding"/>
    <property type="evidence" value="ECO:0007669"/>
    <property type="project" value="UniProtKB-KW"/>
</dbReference>
<dbReference type="InterPro" id="IPR050238">
    <property type="entry name" value="DNA_Rep/Repair_Clamp_Loader"/>
</dbReference>
<dbReference type="Pfam" id="PF13177">
    <property type="entry name" value="DNA_pol3_delta2"/>
    <property type="match status" value="1"/>
</dbReference>
<evidence type="ECO:0000256" key="9">
    <source>
        <dbReference type="SAM" id="Coils"/>
    </source>
</evidence>
<protein>
    <recommendedName>
        <fullName evidence="2">DNA-directed DNA polymerase</fullName>
        <ecNumber evidence="2">2.7.7.7</ecNumber>
    </recommendedName>
</protein>
<keyword evidence="12" id="KW-0808">Transferase</keyword>
<dbReference type="EMBL" id="VBSP01000005">
    <property type="protein sequence ID" value="TLQ49005.1"/>
    <property type="molecule type" value="Genomic_DNA"/>
</dbReference>
<keyword evidence="6" id="KW-0067">ATP-binding</keyword>
<evidence type="ECO:0000313" key="13">
    <source>
        <dbReference type="Proteomes" id="UP000306420"/>
    </source>
</evidence>
<evidence type="ECO:0000256" key="4">
    <source>
        <dbReference type="ARBA" id="ARBA00022741"/>
    </source>
</evidence>
<evidence type="ECO:0000256" key="5">
    <source>
        <dbReference type="ARBA" id="ARBA00022833"/>
    </source>
</evidence>
<feature type="compositionally biased region" description="Basic and acidic residues" evidence="10">
    <location>
        <begin position="620"/>
        <end position="633"/>
    </location>
</feature>
<name>A0A5R9ENB8_9LACT</name>
<dbReference type="Gene3D" id="3.40.50.300">
    <property type="entry name" value="P-loop containing nucleotide triphosphate hydrolases"/>
    <property type="match status" value="1"/>
</dbReference>
<dbReference type="FunFam" id="3.40.50.300:FF:000014">
    <property type="entry name" value="DNA polymerase III subunit gamma/tau"/>
    <property type="match status" value="1"/>
</dbReference>
<evidence type="ECO:0000256" key="10">
    <source>
        <dbReference type="SAM" id="MobiDB-lite"/>
    </source>
</evidence>
<evidence type="ECO:0000256" key="3">
    <source>
        <dbReference type="ARBA" id="ARBA00022723"/>
    </source>
</evidence>
<evidence type="ECO:0000256" key="7">
    <source>
        <dbReference type="ARBA" id="ARBA00022932"/>
    </source>
</evidence>
<feature type="compositionally biased region" description="Acidic residues" evidence="10">
    <location>
        <begin position="577"/>
        <end position="590"/>
    </location>
</feature>
<evidence type="ECO:0000256" key="8">
    <source>
        <dbReference type="ARBA" id="ARBA00049244"/>
    </source>
</evidence>
<dbReference type="InterPro" id="IPR012763">
    <property type="entry name" value="DNA_pol_III_sug/sutau_N"/>
</dbReference>
<dbReference type="GO" id="GO:0003677">
    <property type="term" value="F:DNA binding"/>
    <property type="evidence" value="ECO:0007669"/>
    <property type="project" value="InterPro"/>
</dbReference>
<dbReference type="RefSeq" id="WP_138403899.1">
    <property type="nucleotide sequence ID" value="NZ_VBSP01000005.1"/>
</dbReference>
<comment type="caution">
    <text evidence="12">The sequence shown here is derived from an EMBL/GenBank/DDBJ whole genome shotgun (WGS) entry which is preliminary data.</text>
</comment>
<evidence type="ECO:0000259" key="11">
    <source>
        <dbReference type="SMART" id="SM00382"/>
    </source>
</evidence>
<dbReference type="InterPro" id="IPR027417">
    <property type="entry name" value="P-loop_NTPase"/>
</dbReference>
<keyword evidence="3" id="KW-0479">Metal-binding</keyword>
<keyword evidence="12" id="KW-0548">Nucleotidyltransferase</keyword>
<evidence type="ECO:0000313" key="12">
    <source>
        <dbReference type="EMBL" id="TLQ49005.1"/>
    </source>
</evidence>
<organism evidence="12 13">
    <name type="scientific">Ruoffia tabacinasalis</name>
    <dbReference type="NCBI Taxonomy" id="87458"/>
    <lineage>
        <taxon>Bacteria</taxon>
        <taxon>Bacillati</taxon>
        <taxon>Bacillota</taxon>
        <taxon>Bacilli</taxon>
        <taxon>Lactobacillales</taxon>
        <taxon>Aerococcaceae</taxon>
        <taxon>Ruoffia</taxon>
    </lineage>
</organism>
<feature type="region of interest" description="Disordered" evidence="10">
    <location>
        <begin position="414"/>
        <end position="451"/>
    </location>
</feature>
<dbReference type="InterPro" id="IPR045085">
    <property type="entry name" value="HLD_clamp_pol_III_gamma_tau"/>
</dbReference>
<reference evidence="12 13" key="1">
    <citation type="submission" date="2019-05" db="EMBL/GenBank/DDBJ databases">
        <title>The metagenome of a microbial culture collection derived from dairy environment covers the genomic content of the human microbiome.</title>
        <authorList>
            <person name="Roder T."/>
            <person name="Wuthrich D."/>
            <person name="Sattari Z."/>
            <person name="Von Ah U."/>
            <person name="Bar C."/>
            <person name="Ronchi F."/>
            <person name="Macpherson A.J."/>
            <person name="Ganal-Vonarburg S.C."/>
            <person name="Bruggmann R."/>
            <person name="Vergeres G."/>
        </authorList>
    </citation>
    <scope>NUCLEOTIDE SEQUENCE [LARGE SCALE GENOMIC DNA]</scope>
    <source>
        <strain evidence="12 13">FAM 24227</strain>
    </source>
</reference>
<dbReference type="GO" id="GO:0006261">
    <property type="term" value="P:DNA-templated DNA replication"/>
    <property type="evidence" value="ECO:0007669"/>
    <property type="project" value="TreeGrafter"/>
</dbReference>
<dbReference type="InterPro" id="IPR003593">
    <property type="entry name" value="AAA+_ATPase"/>
</dbReference>
<feature type="compositionally biased region" description="Polar residues" evidence="10">
    <location>
        <begin position="414"/>
        <end position="431"/>
    </location>
</feature>
<dbReference type="PANTHER" id="PTHR11669:SF0">
    <property type="entry name" value="PROTEIN STICHEL-LIKE 2"/>
    <property type="match status" value="1"/>
</dbReference>
<sequence>MSYQALYRVWRPQTFDEMVGQPIIKETLKNAIKSNHISHAYLFTGPRGTGKTSAAKILAKAINCPNQTDGNPCNNCDMCRLITEGQLGDVVEIDAASNNGVDEIRELRENVRYAASQARYKVYIIDEVHMLTTAAFNALLKTLEEPPEQVVFILATTEAHKIPATILSRTQRFDFQLYTDQELIGRMEEILNHDNIDYDEEALAIIARSANGGMRDTVSLLDQAISFNTEEVTVETALEVSGSLNQMALLNYIQSVYRQKIEEALEIVNDQLQKGKQAARFIDELILFSRDMLLTLHIKQNQTLLSEDEIQPLREEVPANFYYVLIDTLNETQGKMRFSTSPNLYIEVMTIQLAQTDKTQLVSSGQEANTASAPNEAINGALMDTVRQLEEKLAALSQQVQSQDKLIRAFKENQPTNQGVQPINQEGNGEVTNDAKPGAEEVPKVPRKRPARQQARYELRLNHVYRVLNNATHQHIRLMKEHWPAVLGELSPQQRAKFFETEPLAAGEGSALISFPNPAYAGDVQHDHELMKFIEETVEQKTGTSMKIIIILASEWADVRKNYAMLRKKNNGAPIPIEEDETDDVEETVEVETKAGTEVSDNQTDTEEVIDEQASSTQEVSEKTQEAPVREGTQEAPAEEPQEANHSMDSLEASLPNSTRSIDDIFSQEGSPSHRAMELDNNEPEEEEGPPEIVSKAIELFGEENVNIYYDR</sequence>
<dbReference type="NCBIfam" id="TIGR02397">
    <property type="entry name" value="dnaX_nterm"/>
    <property type="match status" value="1"/>
</dbReference>
<feature type="domain" description="AAA+ ATPase" evidence="11">
    <location>
        <begin position="37"/>
        <end position="183"/>
    </location>
</feature>
<feature type="region of interest" description="Disordered" evidence="10">
    <location>
        <begin position="573"/>
        <end position="692"/>
    </location>
</feature>
<dbReference type="SUPFAM" id="SSF52540">
    <property type="entry name" value="P-loop containing nucleoside triphosphate hydrolases"/>
    <property type="match status" value="1"/>
</dbReference>
<evidence type="ECO:0000256" key="2">
    <source>
        <dbReference type="ARBA" id="ARBA00012417"/>
    </source>
</evidence>
<keyword evidence="9" id="KW-0175">Coiled coil</keyword>
<dbReference type="SUPFAM" id="SSF48019">
    <property type="entry name" value="post-AAA+ oligomerization domain-like"/>
    <property type="match status" value="1"/>
</dbReference>
<feature type="compositionally biased region" description="Acidic residues" evidence="10">
    <location>
        <begin position="680"/>
        <end position="690"/>
    </location>
</feature>
<dbReference type="GO" id="GO:0003887">
    <property type="term" value="F:DNA-directed DNA polymerase activity"/>
    <property type="evidence" value="ECO:0007669"/>
    <property type="project" value="UniProtKB-KW"/>
</dbReference>
<keyword evidence="4" id="KW-0547">Nucleotide-binding</keyword>
<proteinExistence type="inferred from homology"/>
<evidence type="ECO:0000256" key="1">
    <source>
        <dbReference type="ARBA" id="ARBA00006360"/>
    </source>
</evidence>
<dbReference type="CDD" id="cd00009">
    <property type="entry name" value="AAA"/>
    <property type="match status" value="1"/>
</dbReference>
<dbReference type="SMART" id="SM00382">
    <property type="entry name" value="AAA"/>
    <property type="match status" value="1"/>
</dbReference>
<dbReference type="AlphaFoldDB" id="A0A5R9ENB8"/>
<gene>
    <name evidence="12" type="primary">dnaX</name>
    <name evidence="12" type="ORF">FEZ33_02940</name>
</gene>
<dbReference type="CDD" id="cd18137">
    <property type="entry name" value="HLD_clamp_pol_III_gamma_tau"/>
    <property type="match status" value="1"/>
</dbReference>
<keyword evidence="5" id="KW-0862">Zinc</keyword>
<dbReference type="PRINTS" id="PR00300">
    <property type="entry name" value="CLPPROTEASEA"/>
</dbReference>
<dbReference type="FunFam" id="1.10.8.60:FF:000013">
    <property type="entry name" value="DNA polymerase III subunit gamma/tau"/>
    <property type="match status" value="1"/>
</dbReference>
<dbReference type="GO" id="GO:0009360">
    <property type="term" value="C:DNA polymerase III complex"/>
    <property type="evidence" value="ECO:0007669"/>
    <property type="project" value="InterPro"/>
</dbReference>
<dbReference type="Proteomes" id="UP000306420">
    <property type="component" value="Unassembled WGS sequence"/>
</dbReference>
<dbReference type="Gene3D" id="1.20.272.10">
    <property type="match status" value="1"/>
</dbReference>
<dbReference type="Pfam" id="PF22608">
    <property type="entry name" value="DNAX_ATPase_lid"/>
    <property type="match status" value="1"/>
</dbReference>
<dbReference type="NCBIfam" id="NF004046">
    <property type="entry name" value="PRK05563.1"/>
    <property type="match status" value="1"/>
</dbReference>
<dbReference type="GO" id="GO:0005524">
    <property type="term" value="F:ATP binding"/>
    <property type="evidence" value="ECO:0007669"/>
    <property type="project" value="UniProtKB-KW"/>
</dbReference>
<dbReference type="InterPro" id="IPR008921">
    <property type="entry name" value="DNA_pol3_clamp-load_cplx_C"/>
</dbReference>
<accession>A0A5R9ENB8</accession>
<dbReference type="InterPro" id="IPR001270">
    <property type="entry name" value="ClpA/B"/>
</dbReference>
<keyword evidence="7" id="KW-0239">DNA-directed DNA polymerase</keyword>
<comment type="similarity">
    <text evidence="1">Belongs to the DnaX/STICHEL family.</text>
</comment>
<dbReference type="OrthoDB" id="9810148at2"/>
<dbReference type="EC" id="2.7.7.7" evidence="2"/>
<comment type="catalytic activity">
    <reaction evidence="8">
        <text>DNA(n) + a 2'-deoxyribonucleoside 5'-triphosphate = DNA(n+1) + diphosphate</text>
        <dbReference type="Rhea" id="RHEA:22508"/>
        <dbReference type="Rhea" id="RHEA-COMP:17339"/>
        <dbReference type="Rhea" id="RHEA-COMP:17340"/>
        <dbReference type="ChEBI" id="CHEBI:33019"/>
        <dbReference type="ChEBI" id="CHEBI:61560"/>
        <dbReference type="ChEBI" id="CHEBI:173112"/>
        <dbReference type="EC" id="2.7.7.7"/>
    </reaction>
</comment>